<dbReference type="AlphaFoldDB" id="A0A379B6T9"/>
<dbReference type="Proteomes" id="UP000254280">
    <property type="component" value="Unassembled WGS sequence"/>
</dbReference>
<dbReference type="OrthoDB" id="5691002at2"/>
<reference evidence="3 4" key="1">
    <citation type="submission" date="2018-06" db="EMBL/GenBank/DDBJ databases">
        <authorList>
            <consortium name="Pathogen Informatics"/>
            <person name="Doyle S."/>
        </authorList>
    </citation>
    <scope>NUCLEOTIDE SEQUENCE [LARGE SCALE GENOMIC DNA]</scope>
    <source>
        <strain evidence="3 4">NCTC10699</strain>
    </source>
</reference>
<evidence type="ECO:0000259" key="1">
    <source>
        <dbReference type="Pfam" id="PF13018"/>
    </source>
</evidence>
<dbReference type="Pfam" id="PF13018">
    <property type="entry name" value="ESPR"/>
    <property type="match status" value="1"/>
</dbReference>
<sequence>MNKIFKVIWNHATQHFVVVSELSKLKGKSASSTDARVQPSKTLVVTGLAALMGGGNQ</sequence>
<name>A0A379B6T9_9PAST</name>
<evidence type="ECO:0000313" key="2">
    <source>
        <dbReference type="EMBL" id="SUB33485.1"/>
    </source>
</evidence>
<keyword evidence="4" id="KW-1185">Reference proteome</keyword>
<dbReference type="InterPro" id="IPR024973">
    <property type="entry name" value="ESPR"/>
</dbReference>
<organism evidence="3 4">
    <name type="scientific">[Pasteurella] mairii</name>
    <dbReference type="NCBI Taxonomy" id="757"/>
    <lineage>
        <taxon>Bacteria</taxon>
        <taxon>Pseudomonadati</taxon>
        <taxon>Pseudomonadota</taxon>
        <taxon>Gammaproteobacteria</taxon>
        <taxon>Pasteurellales</taxon>
        <taxon>Pasteurellaceae</taxon>
    </lineage>
</organism>
<evidence type="ECO:0000313" key="4">
    <source>
        <dbReference type="Proteomes" id="UP000254280"/>
    </source>
</evidence>
<accession>A0A379B6T9</accession>
<proteinExistence type="predicted"/>
<dbReference type="EMBL" id="UGSS01000002">
    <property type="protein sequence ID" value="SUB33979.1"/>
    <property type="molecule type" value="Genomic_DNA"/>
</dbReference>
<evidence type="ECO:0000313" key="3">
    <source>
        <dbReference type="EMBL" id="SUB33979.1"/>
    </source>
</evidence>
<gene>
    <name evidence="3" type="primary">hsf2_15</name>
    <name evidence="2" type="synonym">hsf2_10</name>
    <name evidence="2" type="ORF">NCTC10699_01105</name>
    <name evidence="3" type="ORF">NCTC10699_01618</name>
</gene>
<protein>
    <submittedName>
        <fullName evidence="3">Autotransporter adhesin</fullName>
    </submittedName>
</protein>
<dbReference type="EMBL" id="UGSS01000002">
    <property type="protein sequence ID" value="SUB33485.1"/>
    <property type="molecule type" value="Genomic_DNA"/>
</dbReference>
<feature type="domain" description="ESPR" evidence="1">
    <location>
        <begin position="1"/>
        <end position="50"/>
    </location>
</feature>